<reference evidence="1" key="1">
    <citation type="submission" date="2025-05" db="UniProtKB">
        <authorList>
            <consortium name="EnsemblMetazoa"/>
        </authorList>
    </citation>
    <scope>IDENTIFICATION</scope>
</reference>
<dbReference type="EnsemblMetazoa" id="XM_050642026.1">
    <property type="protein sequence ID" value="XP_050497983.1"/>
    <property type="gene ID" value="LOC126879094"/>
</dbReference>
<evidence type="ECO:0000313" key="2">
    <source>
        <dbReference type="Proteomes" id="UP001652700"/>
    </source>
</evidence>
<accession>A0ABM5JJ72</accession>
<sequence>MESNPTRAVPDYAVPAYAVPAYAVPAHASPANAASINTKPADTMHSKIGSQDPKICNWKSRDAARHNQCQRRKKSSLPIARKYWKCWLPRQGKRQYYSAVLSVKSETKCEFCWATFKVACTRLVQAKHRVESSVVALRYGERTIIITTSEIN</sequence>
<name>A0ABM5JJ72_DIAVI</name>
<organism evidence="1 2">
    <name type="scientific">Diabrotica virgifera virgifera</name>
    <name type="common">western corn rootworm</name>
    <dbReference type="NCBI Taxonomy" id="50390"/>
    <lineage>
        <taxon>Eukaryota</taxon>
        <taxon>Metazoa</taxon>
        <taxon>Ecdysozoa</taxon>
        <taxon>Arthropoda</taxon>
        <taxon>Hexapoda</taxon>
        <taxon>Insecta</taxon>
        <taxon>Pterygota</taxon>
        <taxon>Neoptera</taxon>
        <taxon>Endopterygota</taxon>
        <taxon>Coleoptera</taxon>
        <taxon>Polyphaga</taxon>
        <taxon>Cucujiformia</taxon>
        <taxon>Chrysomeloidea</taxon>
        <taxon>Chrysomelidae</taxon>
        <taxon>Galerucinae</taxon>
        <taxon>Diabroticina</taxon>
        <taxon>Diabroticites</taxon>
        <taxon>Diabrotica</taxon>
    </lineage>
</organism>
<keyword evidence="2" id="KW-1185">Reference proteome</keyword>
<proteinExistence type="predicted"/>
<dbReference type="RefSeq" id="XP_050497983.1">
    <property type="nucleotide sequence ID" value="XM_050642026.1"/>
</dbReference>
<evidence type="ECO:0000313" key="1">
    <source>
        <dbReference type="EnsemblMetazoa" id="XP_050497983.1"/>
    </source>
</evidence>
<dbReference type="Proteomes" id="UP001652700">
    <property type="component" value="Unplaced"/>
</dbReference>
<protein>
    <submittedName>
        <fullName evidence="1">Uncharacterized protein</fullName>
    </submittedName>
</protein>
<dbReference type="GeneID" id="126879094"/>